<dbReference type="GO" id="GO:0055085">
    <property type="term" value="P:transmembrane transport"/>
    <property type="evidence" value="ECO:0007669"/>
    <property type="project" value="InterPro"/>
</dbReference>
<comment type="subcellular location">
    <subcellularLocation>
        <location evidence="1 8">Cell membrane</location>
        <topology evidence="1 8">Multi-pass membrane protein</topology>
    </subcellularLocation>
</comment>
<feature type="transmembrane region" description="Helical" evidence="9">
    <location>
        <begin position="59"/>
        <end position="77"/>
    </location>
</feature>
<dbReference type="GO" id="GO:0043190">
    <property type="term" value="C:ATP-binding cassette (ABC) transporter complex"/>
    <property type="evidence" value="ECO:0007669"/>
    <property type="project" value="InterPro"/>
</dbReference>
<organism evidence="10 11">
    <name type="scientific">Pontibacter indicus</name>
    <dbReference type="NCBI Taxonomy" id="1317125"/>
    <lineage>
        <taxon>Bacteria</taxon>
        <taxon>Pseudomonadati</taxon>
        <taxon>Bacteroidota</taxon>
        <taxon>Cytophagia</taxon>
        <taxon>Cytophagales</taxon>
        <taxon>Hymenobacteraceae</taxon>
        <taxon>Pontibacter</taxon>
    </lineage>
</organism>
<evidence type="ECO:0000256" key="6">
    <source>
        <dbReference type="ARBA" id="ARBA00022989"/>
    </source>
</evidence>
<evidence type="ECO:0000256" key="2">
    <source>
        <dbReference type="ARBA" id="ARBA00008034"/>
    </source>
</evidence>
<dbReference type="SUPFAM" id="SSF81345">
    <property type="entry name" value="ABC transporter involved in vitamin B12 uptake, BtuC"/>
    <property type="match status" value="1"/>
</dbReference>
<evidence type="ECO:0000256" key="1">
    <source>
        <dbReference type="ARBA" id="ARBA00004651"/>
    </source>
</evidence>
<keyword evidence="3 8" id="KW-0813">Transport</keyword>
<feature type="transmembrane region" description="Helical" evidence="9">
    <location>
        <begin position="35"/>
        <end position="53"/>
    </location>
</feature>
<dbReference type="AlphaFoldDB" id="A0A1R3WY20"/>
<evidence type="ECO:0000256" key="4">
    <source>
        <dbReference type="ARBA" id="ARBA00022475"/>
    </source>
</evidence>
<evidence type="ECO:0000313" key="11">
    <source>
        <dbReference type="Proteomes" id="UP000187181"/>
    </source>
</evidence>
<feature type="transmembrane region" description="Helical" evidence="9">
    <location>
        <begin position="6"/>
        <end position="26"/>
    </location>
</feature>
<comment type="similarity">
    <text evidence="2 8">Belongs to the ABC-3 integral membrane protein family.</text>
</comment>
<gene>
    <name evidence="10" type="ORF">SAMN05444128_1024</name>
</gene>
<dbReference type="OrthoDB" id="9788905at2"/>
<keyword evidence="6 9" id="KW-1133">Transmembrane helix</keyword>
<feature type="transmembrane region" description="Helical" evidence="9">
    <location>
        <begin position="204"/>
        <end position="223"/>
    </location>
</feature>
<evidence type="ECO:0000256" key="8">
    <source>
        <dbReference type="RuleBase" id="RU003943"/>
    </source>
</evidence>
<dbReference type="Gene3D" id="1.10.3470.10">
    <property type="entry name" value="ABC transporter involved in vitamin B12 uptake, BtuC"/>
    <property type="match status" value="1"/>
</dbReference>
<dbReference type="PANTHER" id="PTHR30477">
    <property type="entry name" value="ABC-TRANSPORTER METAL-BINDING PROTEIN"/>
    <property type="match status" value="1"/>
</dbReference>
<dbReference type="STRING" id="1317125.SAMN05444128_1024"/>
<name>A0A1R3WY20_9BACT</name>
<dbReference type="Pfam" id="PF00950">
    <property type="entry name" value="ABC-3"/>
    <property type="match status" value="1"/>
</dbReference>
<accession>A0A1R3WY20</accession>
<keyword evidence="7 9" id="KW-0472">Membrane</keyword>
<reference evidence="11" key="1">
    <citation type="submission" date="2017-01" db="EMBL/GenBank/DDBJ databases">
        <authorList>
            <person name="Varghese N."/>
            <person name="Submissions S."/>
        </authorList>
    </citation>
    <scope>NUCLEOTIDE SEQUENCE [LARGE SCALE GENOMIC DNA]</scope>
    <source>
        <strain evidence="11">LP100</strain>
    </source>
</reference>
<dbReference type="Proteomes" id="UP000187181">
    <property type="component" value="Unassembled WGS sequence"/>
</dbReference>
<dbReference type="RefSeq" id="WP_076666381.1">
    <property type="nucleotide sequence ID" value="NZ_FTPP01000001.1"/>
</dbReference>
<evidence type="ECO:0000313" key="10">
    <source>
        <dbReference type="EMBL" id="SIT81815.1"/>
    </source>
</evidence>
<dbReference type="GO" id="GO:0010043">
    <property type="term" value="P:response to zinc ion"/>
    <property type="evidence" value="ECO:0007669"/>
    <property type="project" value="TreeGrafter"/>
</dbReference>
<sequence length="292" mass="31198">MNAFWIILTGSLVATCCSLLGCFLILRRMAMVGDAISHAVLPGIVIAFMFTGSRDTVPMLIGAGLLGVLTTFLIEFFHRFARVQADAAIGVTFTWLFAIGIILISVFAGQVDLDQDCVLYGEIAYVPLDLIITEGGLSLGPRTVWMLAVVTLLIGAFVVLGYKELFLTTFDPAFAAAIGISTTLWYYLLMGAVSLTTVASFESVGAILVVAFLVAPPATAYLLTDDFKSMLGLSVLLGIIASFAGYYLAVWLDGSIAGAIATVTGIEFLLAFLFSPTHGKLRSQKRVQTISH</sequence>
<evidence type="ECO:0000256" key="9">
    <source>
        <dbReference type="SAM" id="Phobius"/>
    </source>
</evidence>
<keyword evidence="5 8" id="KW-0812">Transmembrane</keyword>
<evidence type="ECO:0000256" key="5">
    <source>
        <dbReference type="ARBA" id="ARBA00022692"/>
    </source>
</evidence>
<dbReference type="InterPro" id="IPR037294">
    <property type="entry name" value="ABC_BtuC-like"/>
</dbReference>
<feature type="transmembrane region" description="Helical" evidence="9">
    <location>
        <begin position="174"/>
        <end position="198"/>
    </location>
</feature>
<feature type="transmembrane region" description="Helical" evidence="9">
    <location>
        <begin position="230"/>
        <end position="249"/>
    </location>
</feature>
<evidence type="ECO:0000256" key="7">
    <source>
        <dbReference type="ARBA" id="ARBA00023136"/>
    </source>
</evidence>
<feature type="transmembrane region" description="Helical" evidence="9">
    <location>
        <begin position="144"/>
        <end position="162"/>
    </location>
</feature>
<feature type="transmembrane region" description="Helical" evidence="9">
    <location>
        <begin position="89"/>
        <end position="109"/>
    </location>
</feature>
<keyword evidence="4" id="KW-1003">Cell membrane</keyword>
<proteinExistence type="inferred from homology"/>
<dbReference type="InterPro" id="IPR001626">
    <property type="entry name" value="ABC_TroCD"/>
</dbReference>
<dbReference type="PANTHER" id="PTHR30477:SF8">
    <property type="entry name" value="METAL TRANSPORT SYSTEM MEMBRANE PROTEIN CT_070-RELATED"/>
    <property type="match status" value="1"/>
</dbReference>
<feature type="transmembrane region" description="Helical" evidence="9">
    <location>
        <begin position="255"/>
        <end position="275"/>
    </location>
</feature>
<dbReference type="CDD" id="cd06550">
    <property type="entry name" value="TM_ABC_iron-siderophores_like"/>
    <property type="match status" value="1"/>
</dbReference>
<keyword evidence="11" id="KW-1185">Reference proteome</keyword>
<dbReference type="EMBL" id="FTPP01000001">
    <property type="protein sequence ID" value="SIT81815.1"/>
    <property type="molecule type" value="Genomic_DNA"/>
</dbReference>
<evidence type="ECO:0000256" key="3">
    <source>
        <dbReference type="ARBA" id="ARBA00022448"/>
    </source>
</evidence>
<protein>
    <submittedName>
        <fullName evidence="10">Manganese/zinc/iron transport system permease protein</fullName>
    </submittedName>
</protein>